<dbReference type="GO" id="GO:0005829">
    <property type="term" value="C:cytosol"/>
    <property type="evidence" value="ECO:0007669"/>
    <property type="project" value="TreeGrafter"/>
</dbReference>
<evidence type="ECO:0000256" key="1">
    <source>
        <dbReference type="ARBA" id="ARBA00010944"/>
    </source>
</evidence>
<dbReference type="InterPro" id="IPR005913">
    <property type="entry name" value="dTDP_dehydrorham_reduct"/>
</dbReference>
<protein>
    <recommendedName>
        <fullName evidence="2">dTDP-4-dehydrorhamnose reductase</fullName>
        <ecNumber evidence="2">1.1.1.133</ecNumber>
    </recommendedName>
</protein>
<dbReference type="UniPathway" id="UPA00124"/>
<dbReference type="Gene3D" id="3.90.25.10">
    <property type="entry name" value="UDP-galactose 4-epimerase, domain 1"/>
    <property type="match status" value="1"/>
</dbReference>
<evidence type="ECO:0000259" key="3">
    <source>
        <dbReference type="Pfam" id="PF04321"/>
    </source>
</evidence>
<evidence type="ECO:0000313" key="5">
    <source>
        <dbReference type="Proteomes" id="UP000177011"/>
    </source>
</evidence>
<dbReference type="GO" id="GO:0019305">
    <property type="term" value="P:dTDP-rhamnose biosynthetic process"/>
    <property type="evidence" value="ECO:0007669"/>
    <property type="project" value="UniProtKB-UniPathway"/>
</dbReference>
<feature type="domain" description="RmlD-like substrate binding" evidence="3">
    <location>
        <begin position="3"/>
        <end position="284"/>
    </location>
</feature>
<comment type="caution">
    <text evidence="4">The sequence shown here is derived from an EMBL/GenBank/DDBJ whole genome shotgun (WGS) entry which is preliminary data.</text>
</comment>
<dbReference type="CDD" id="cd05254">
    <property type="entry name" value="dTDP_HR_like_SDR_e"/>
    <property type="match status" value="1"/>
</dbReference>
<keyword evidence="2" id="KW-0521">NADP</keyword>
<dbReference type="AlphaFoldDB" id="A0A1F8DYT9"/>
<dbReference type="EMBL" id="MGIS01000008">
    <property type="protein sequence ID" value="OGM93692.1"/>
    <property type="molecule type" value="Genomic_DNA"/>
</dbReference>
<proteinExistence type="inferred from homology"/>
<accession>A0A1F8DYT9</accession>
<sequence length="292" mass="32160">MKKILLIGSHGQLGRAVAENAARFDFEIVVTDREELDVTRYQELERKIKDVCPVILLNASAYNATTRAEEEVEKAFLLNFEAVRSMAKICRETGVLFVTYSTDYVFDGAKGAPYSEEDYPNPLQVYGISKLAGEYAALNYHPDGALVIRTCGLYGGKEGSPVKGNVVLNLLKEAKDKEVIEVSSVEIASPTYASHLAEASLKMLQIGVSPGVYHLVNEGYSSWSDFAKMLFNLAELPVSVVPVARGERFSPIRRPKFSALANIKAKKLGIALPTWQEGLADYVTFLKDAEII</sequence>
<name>A0A1F8DYT9_9BACT</name>
<dbReference type="PANTHER" id="PTHR10491">
    <property type="entry name" value="DTDP-4-DEHYDRORHAMNOSE REDUCTASE"/>
    <property type="match status" value="1"/>
</dbReference>
<gene>
    <name evidence="4" type="ORF">A2935_01565</name>
</gene>
<reference evidence="4 5" key="1">
    <citation type="journal article" date="2016" name="Nat. Commun.">
        <title>Thousands of microbial genomes shed light on interconnected biogeochemical processes in an aquifer system.</title>
        <authorList>
            <person name="Anantharaman K."/>
            <person name="Brown C.T."/>
            <person name="Hug L.A."/>
            <person name="Sharon I."/>
            <person name="Castelle C.J."/>
            <person name="Probst A.J."/>
            <person name="Thomas B.C."/>
            <person name="Singh A."/>
            <person name="Wilkins M.J."/>
            <person name="Karaoz U."/>
            <person name="Brodie E.L."/>
            <person name="Williams K.H."/>
            <person name="Hubbard S.S."/>
            <person name="Banfield J.F."/>
        </authorList>
    </citation>
    <scope>NUCLEOTIDE SEQUENCE [LARGE SCALE GENOMIC DNA]</scope>
</reference>
<dbReference type="InterPro" id="IPR036291">
    <property type="entry name" value="NAD(P)-bd_dom_sf"/>
</dbReference>
<keyword evidence="2" id="KW-0560">Oxidoreductase</keyword>
<dbReference type="PANTHER" id="PTHR10491:SF4">
    <property type="entry name" value="METHIONINE ADENOSYLTRANSFERASE 2 SUBUNIT BETA"/>
    <property type="match status" value="1"/>
</dbReference>
<dbReference type="GO" id="GO:0008831">
    <property type="term" value="F:dTDP-4-dehydrorhamnose reductase activity"/>
    <property type="evidence" value="ECO:0007669"/>
    <property type="project" value="UniProtKB-EC"/>
</dbReference>
<comment type="function">
    <text evidence="2">Catalyzes the reduction of dTDP-6-deoxy-L-lyxo-4-hexulose to yield dTDP-L-rhamnose.</text>
</comment>
<comment type="pathway">
    <text evidence="2">Carbohydrate biosynthesis; dTDP-L-rhamnose biosynthesis.</text>
</comment>
<dbReference type="NCBIfam" id="TIGR01214">
    <property type="entry name" value="rmlD"/>
    <property type="match status" value="1"/>
</dbReference>
<evidence type="ECO:0000256" key="2">
    <source>
        <dbReference type="RuleBase" id="RU364082"/>
    </source>
</evidence>
<organism evidence="4 5">
    <name type="scientific">Candidatus Wolfebacteria bacterium RIFCSPLOWO2_01_FULL_47_17b</name>
    <dbReference type="NCBI Taxonomy" id="1802558"/>
    <lineage>
        <taxon>Bacteria</taxon>
        <taxon>Candidatus Wolfeibacteriota</taxon>
    </lineage>
</organism>
<dbReference type="SUPFAM" id="SSF51735">
    <property type="entry name" value="NAD(P)-binding Rossmann-fold domains"/>
    <property type="match status" value="1"/>
</dbReference>
<dbReference type="InterPro" id="IPR029903">
    <property type="entry name" value="RmlD-like-bd"/>
</dbReference>
<dbReference type="Gene3D" id="3.40.50.720">
    <property type="entry name" value="NAD(P)-binding Rossmann-like Domain"/>
    <property type="match status" value="1"/>
</dbReference>
<dbReference type="Proteomes" id="UP000177011">
    <property type="component" value="Unassembled WGS sequence"/>
</dbReference>
<dbReference type="EC" id="1.1.1.133" evidence="2"/>
<comment type="similarity">
    <text evidence="1 2">Belongs to the dTDP-4-dehydrorhamnose reductase family.</text>
</comment>
<dbReference type="Pfam" id="PF04321">
    <property type="entry name" value="RmlD_sub_bind"/>
    <property type="match status" value="1"/>
</dbReference>
<evidence type="ECO:0000313" key="4">
    <source>
        <dbReference type="EMBL" id="OGM93692.1"/>
    </source>
</evidence>